<dbReference type="GO" id="GO:0009389">
    <property type="term" value="F:dimethyl sulfoxide reductase activity"/>
    <property type="evidence" value="ECO:0007669"/>
    <property type="project" value="TreeGrafter"/>
</dbReference>
<organism evidence="2 3">
    <name type="scientific">Adlercreutzia equolifaciens subsp. celatus DSM 18785</name>
    <dbReference type="NCBI Taxonomy" id="1121021"/>
    <lineage>
        <taxon>Bacteria</taxon>
        <taxon>Bacillati</taxon>
        <taxon>Actinomycetota</taxon>
        <taxon>Coriobacteriia</taxon>
        <taxon>Eggerthellales</taxon>
        <taxon>Eggerthellaceae</taxon>
        <taxon>Adlercreutzia</taxon>
    </lineage>
</organism>
<evidence type="ECO:0000313" key="3">
    <source>
        <dbReference type="Proteomes" id="UP000278327"/>
    </source>
</evidence>
<feature type="transmembrane region" description="Helical" evidence="1">
    <location>
        <begin position="143"/>
        <end position="164"/>
    </location>
</feature>
<dbReference type="InterPro" id="IPR007059">
    <property type="entry name" value="DmsC"/>
</dbReference>
<keyword evidence="1" id="KW-1133">Transmembrane helix</keyword>
<keyword evidence="1" id="KW-0472">Membrane</keyword>
<dbReference type="EMBL" id="QICA01000005">
    <property type="protein sequence ID" value="RNL38638.1"/>
    <property type="molecule type" value="Genomic_DNA"/>
</dbReference>
<name>A0A3N0AVD8_9ACTN</name>
<dbReference type="RefSeq" id="WP_117283714.1">
    <property type="nucleotide sequence ID" value="NZ_JAMTCE010000004.1"/>
</dbReference>
<keyword evidence="3" id="KW-1185">Reference proteome</keyword>
<feature type="transmembrane region" description="Helical" evidence="1">
    <location>
        <begin position="229"/>
        <end position="250"/>
    </location>
</feature>
<feature type="transmembrane region" description="Helical" evidence="1">
    <location>
        <begin position="41"/>
        <end position="59"/>
    </location>
</feature>
<keyword evidence="1" id="KW-0812">Transmembrane</keyword>
<feature type="transmembrane region" description="Helical" evidence="1">
    <location>
        <begin position="6"/>
        <end position="29"/>
    </location>
</feature>
<accession>A0A3N0AVD8</accession>
<dbReference type="GO" id="GO:0009390">
    <property type="term" value="C:dimethyl sulfoxide reductase complex"/>
    <property type="evidence" value="ECO:0007669"/>
    <property type="project" value="TreeGrafter"/>
</dbReference>
<dbReference type="PANTHER" id="PTHR38095">
    <property type="entry name" value="ANAEROBIC DIMETHYL SULFOXIDE REDUCTASE CHAIN YNFH"/>
    <property type="match status" value="1"/>
</dbReference>
<evidence type="ECO:0008006" key="4">
    <source>
        <dbReference type="Google" id="ProtNLM"/>
    </source>
</evidence>
<dbReference type="GO" id="GO:0019645">
    <property type="term" value="P:anaerobic electron transport chain"/>
    <property type="evidence" value="ECO:0007669"/>
    <property type="project" value="InterPro"/>
</dbReference>
<gene>
    <name evidence="2" type="ORF">DMP10_04075</name>
</gene>
<proteinExistence type="predicted"/>
<dbReference type="PANTHER" id="PTHR38095:SF2">
    <property type="entry name" value="ANAEROBIC DIMETHYL SULFOXIDE REDUCTASE CHAIN C"/>
    <property type="match status" value="1"/>
</dbReference>
<protein>
    <recommendedName>
        <fullName evidence="4">DUF4064 domain-containing protein</fullName>
    </recommendedName>
</protein>
<feature type="transmembrane region" description="Helical" evidence="1">
    <location>
        <begin position="79"/>
        <end position="97"/>
    </location>
</feature>
<feature type="transmembrane region" description="Helical" evidence="1">
    <location>
        <begin position="109"/>
        <end position="131"/>
    </location>
</feature>
<feature type="transmembrane region" description="Helical" evidence="1">
    <location>
        <begin position="262"/>
        <end position="287"/>
    </location>
</feature>
<feature type="transmembrane region" description="Helical" evidence="1">
    <location>
        <begin position="176"/>
        <end position="198"/>
    </location>
</feature>
<evidence type="ECO:0000313" key="2">
    <source>
        <dbReference type="EMBL" id="RNL38638.1"/>
    </source>
</evidence>
<sequence length="290" mass="30781">MELQWPLILFTTLLAWAAGVFGAQCLYALRGQGTRAQMPALITSAALLVVGGIAVFFHLEHWERIFNGFGHLTSGITQELIAIIVLFVAMVVYFVYLRRGGDDAKVPTWLAAVGLVLAVVLVAVMGHSYMMASLPAWDSVLQIGSLLGAACGFGPATMAVLCAVKDESLDYTAKVNVIGQIVNVVLVVAYLVAMQATVGAYTQVDFWFDPTQPTMDIAPTGATEPFSGASLPFSVVALIAAACGVAGAFVGKAKKDWKVWGAVCVACVLVSALALRVVFYMTGISIYPFF</sequence>
<dbReference type="Proteomes" id="UP000278327">
    <property type="component" value="Unassembled WGS sequence"/>
</dbReference>
<reference evidence="2 3" key="1">
    <citation type="journal article" date="2019" name="Microbiol. Resour. Announc.">
        <title>Draft Genome Sequences of Type Strains of Gordonibacter faecihominis, Paraeggerthella hongkongensis, Parvibacter caecicola,Slackia equolifaciens, Slackia faecicanis, and Slackia isoflavoniconvertens.</title>
        <authorList>
            <person name="Danylec N."/>
            <person name="Stoll D.A."/>
            <person name="Dotsch A."/>
            <person name="Huch M."/>
        </authorList>
    </citation>
    <scope>NUCLEOTIDE SEQUENCE [LARGE SCALE GENOMIC DNA]</scope>
    <source>
        <strain evidence="2 3">DSM 18785</strain>
    </source>
</reference>
<dbReference type="GO" id="GO:0005886">
    <property type="term" value="C:plasma membrane"/>
    <property type="evidence" value="ECO:0007669"/>
    <property type="project" value="TreeGrafter"/>
</dbReference>
<comment type="caution">
    <text evidence="2">The sequence shown here is derived from an EMBL/GenBank/DDBJ whole genome shotgun (WGS) entry which is preliminary data.</text>
</comment>
<evidence type="ECO:0000256" key="1">
    <source>
        <dbReference type="SAM" id="Phobius"/>
    </source>
</evidence>
<dbReference type="AlphaFoldDB" id="A0A3N0AVD8"/>